<sequence>MANRLLSIIKSCGATKGLLLPLDFDIAKMRSSAIIAAALVAPVAAVSSYAESLSKNAQSLFTEGMSWMDNYYDKNAGYLYDFSNSAALRYETRSSAWYAFGLLARNANDDVLEAEKVITNIIKGQYKDPKDEWYGDYQQQPGEPVVGSQYYPATIYGSWDPNWRGFVGTTLIMCLEEFSDLISDPTKDLMLASLRNATKGDEYRFGNLDPKKDNLYPAYSNPSIMRAFMSGWTGRKLNEENMTRSGEMYANEIIDLFNRADTLSEFNSGTYTGVSIYGLLLWTKYIRAENSTMAINGPRMLKSTWNAVSQLYQPNFRTGAGPWDRAYGYDENRYLSLMSLWIWTLVGKESSSLAGKPASIMSHSADFAWAPLFAALAETNEKLISDDVKKSLTTFIGEHTFTASAYSPPFDLVPRNITTWMSDMVTIGAESFDEIVVGGPARSREAFNPAVIQWNSGDEISFITLWPTEFALDAEVSPGKLSLSYPRGDAASQFSFLVGTHKRRVNINGWEDLIGLKVNVSGTVNTTHTLQFAGAYGGALSTVRDFEFWNFTYYMPTEDAQVIPNIVLDVAAV</sequence>
<reference evidence="2" key="1">
    <citation type="journal article" date="2019" name="Mol. Biol. Evol.">
        <title>Blast fungal genomes show frequent chromosomal changes, gene gains and losses, and effector gene turnover.</title>
        <authorList>
            <person name="Gomez Luciano L.B."/>
            <person name="Jason Tsai I."/>
            <person name="Chuma I."/>
            <person name="Tosa Y."/>
            <person name="Chen Y.H."/>
            <person name="Li J.Y."/>
            <person name="Li M.Y."/>
            <person name="Jade Lu M.Y."/>
            <person name="Nakayashiki H."/>
            <person name="Li W.H."/>
        </authorList>
    </citation>
    <scope>NUCLEOTIDE SEQUENCE</scope>
    <source>
        <strain evidence="2">NI907</strain>
    </source>
</reference>
<dbReference type="RefSeq" id="XP_030987034.1">
    <property type="nucleotide sequence ID" value="XM_031121556.1"/>
</dbReference>
<gene>
    <name evidence="2" type="ORF">PgNI_01485</name>
</gene>
<dbReference type="Proteomes" id="UP000515153">
    <property type="component" value="Unplaced"/>
</dbReference>
<dbReference type="PANTHER" id="PTHR40616:SF1">
    <property type="entry name" value="LINALOOL DEHYDRATASE_ISOMERASE DOMAIN-CONTAINING PROTEIN"/>
    <property type="match status" value="1"/>
</dbReference>
<evidence type="ECO:0008006" key="3">
    <source>
        <dbReference type="Google" id="ProtNLM"/>
    </source>
</evidence>
<organism evidence="1 2">
    <name type="scientific">Pyricularia grisea</name>
    <name type="common">Crabgrass-specific blast fungus</name>
    <name type="synonym">Magnaporthe grisea</name>
    <dbReference type="NCBI Taxonomy" id="148305"/>
    <lineage>
        <taxon>Eukaryota</taxon>
        <taxon>Fungi</taxon>
        <taxon>Dikarya</taxon>
        <taxon>Ascomycota</taxon>
        <taxon>Pezizomycotina</taxon>
        <taxon>Sordariomycetes</taxon>
        <taxon>Sordariomycetidae</taxon>
        <taxon>Magnaporthales</taxon>
        <taxon>Pyriculariaceae</taxon>
        <taxon>Pyricularia</taxon>
    </lineage>
</organism>
<evidence type="ECO:0000313" key="1">
    <source>
        <dbReference type="Proteomes" id="UP000515153"/>
    </source>
</evidence>
<dbReference type="AlphaFoldDB" id="A0A6P8BJ52"/>
<name>A0A6P8BJ52_PYRGI</name>
<accession>A0A6P8BJ52</accession>
<proteinExistence type="predicted"/>
<dbReference type="GeneID" id="41956470"/>
<keyword evidence="1" id="KW-1185">Reference proteome</keyword>
<reference evidence="2" key="2">
    <citation type="submission" date="2019-10" db="EMBL/GenBank/DDBJ databases">
        <authorList>
            <consortium name="NCBI Genome Project"/>
        </authorList>
    </citation>
    <scope>NUCLEOTIDE SEQUENCE</scope>
    <source>
        <strain evidence="2">NI907</strain>
    </source>
</reference>
<reference evidence="2" key="3">
    <citation type="submission" date="2025-08" db="UniProtKB">
        <authorList>
            <consortium name="RefSeq"/>
        </authorList>
    </citation>
    <scope>IDENTIFICATION</scope>
    <source>
        <strain evidence="2">NI907</strain>
    </source>
</reference>
<evidence type="ECO:0000313" key="2">
    <source>
        <dbReference type="RefSeq" id="XP_030987034.1"/>
    </source>
</evidence>
<dbReference type="PANTHER" id="PTHR40616">
    <property type="entry name" value="LINALOOL DEHYDRATASE_ISOMERASE DOMAIN-CONTAINING PROTEIN"/>
    <property type="match status" value="1"/>
</dbReference>
<dbReference type="KEGG" id="pgri:PgNI_01485"/>
<protein>
    <recommendedName>
        <fullName evidence="3">Linalool dehydratase/isomerase domain-containing protein</fullName>
    </recommendedName>
</protein>